<proteinExistence type="predicted"/>
<organism evidence="2 3">
    <name type="scientific">Phaeoacremonium minimum (strain UCR-PA7)</name>
    <name type="common">Esca disease fungus</name>
    <name type="synonym">Togninia minima</name>
    <dbReference type="NCBI Taxonomy" id="1286976"/>
    <lineage>
        <taxon>Eukaryota</taxon>
        <taxon>Fungi</taxon>
        <taxon>Dikarya</taxon>
        <taxon>Ascomycota</taxon>
        <taxon>Pezizomycotina</taxon>
        <taxon>Sordariomycetes</taxon>
        <taxon>Sordariomycetidae</taxon>
        <taxon>Togniniales</taxon>
        <taxon>Togniniaceae</taxon>
        <taxon>Phaeoacremonium</taxon>
    </lineage>
</organism>
<dbReference type="EMBL" id="KB933100">
    <property type="protein sequence ID" value="EOO00278.1"/>
    <property type="molecule type" value="Genomic_DNA"/>
</dbReference>
<accession>R8BLP2</accession>
<feature type="region of interest" description="Disordered" evidence="1">
    <location>
        <begin position="729"/>
        <end position="753"/>
    </location>
</feature>
<evidence type="ECO:0000313" key="3">
    <source>
        <dbReference type="Proteomes" id="UP000014074"/>
    </source>
</evidence>
<feature type="compositionally biased region" description="Polar residues" evidence="1">
    <location>
        <begin position="266"/>
        <end position="279"/>
    </location>
</feature>
<dbReference type="AlphaFoldDB" id="R8BLP2"/>
<dbReference type="RefSeq" id="XP_007914945.1">
    <property type="nucleotide sequence ID" value="XM_007916754.1"/>
</dbReference>
<feature type="region of interest" description="Disordered" evidence="1">
    <location>
        <begin position="103"/>
        <end position="131"/>
    </location>
</feature>
<dbReference type="KEGG" id="tmn:UCRPA7_4199"/>
<feature type="compositionally biased region" description="Polar residues" evidence="1">
    <location>
        <begin position="387"/>
        <end position="397"/>
    </location>
</feature>
<keyword evidence="3" id="KW-1185">Reference proteome</keyword>
<feature type="region of interest" description="Disordered" evidence="1">
    <location>
        <begin position="648"/>
        <end position="673"/>
    </location>
</feature>
<feature type="region of interest" description="Disordered" evidence="1">
    <location>
        <begin position="1"/>
        <end position="26"/>
    </location>
</feature>
<feature type="compositionally biased region" description="Basic residues" evidence="1">
    <location>
        <begin position="298"/>
        <end position="313"/>
    </location>
</feature>
<protein>
    <submittedName>
        <fullName evidence="2">Uncharacterized protein</fullName>
    </submittedName>
</protein>
<gene>
    <name evidence="2" type="ORF">UCRPA7_4199</name>
</gene>
<sequence length="766" mass="85065">MVTGHFNQLEQESEAYSNETTESQASHQYLEDDASEVFGDYTIGNNDDMEYVKAKLYQPSHTNDVLAFLTAMSHLTVGQEPGTMEFLYENHLNALAVATNSIAPPVDDTKPRPTVYSTEHEAHSSDDEPETERWRAELIIYPDNHPMLSPRKLMFALNFPNLAKKEWAELGGADPDTIELPKTFKEIDNKQRRDLFDRAERNAEGDGVWDRVIEAIEKRSLHALFPSIPLSAKERIIEEQRIAKEREAWQAAMKVKYQREGWQFQEPPTQDQSAHMQLTQEQSAQDQPQAQEGSQGKHAAKNKRKRDKKKGKKNAALAAPDQEHHEAGMSEEPMATGQGAKAQTETAMDNFLENTESEDPGHESRSMDNAYLNDNDMDEDRSKDAAESSTNLEQTSDLMAISQDVGGPSGITQDSPVDERLEDIELDEISRPIKSPNISNSGFAEWTPISQQQQFVHDNTTEYDVDQEGLEITDDSSSQTLVEEEPILAEDTSVEDSDHNEELQYAEDNILLAEEDDEPEVLYSSEEVSDISAMAHGNGDVQNQDEVQPLTTVQSYRLPLVAPALPDYERLLEVIAINSGLLITPARGTDTLGDDLSSASEVTGEHDETINDIDASLSDPDTLPQAQNLETDFVIGSEDDRISIVEESDAPPADQSSSPPHTQLEEADSVTSSAQDLISIVDDDMTALIDFAPSAASPATVPSPRVLHANTGPRIDPLISRLIDESDEVSGGYSVEDQYNRSHRGRGRSESSSEWRCTRWACTECS</sequence>
<evidence type="ECO:0000313" key="2">
    <source>
        <dbReference type="EMBL" id="EOO00278.1"/>
    </source>
</evidence>
<feature type="compositionally biased region" description="Low complexity" evidence="1">
    <location>
        <begin position="650"/>
        <end position="660"/>
    </location>
</feature>
<feature type="compositionally biased region" description="Low complexity" evidence="1">
    <location>
        <begin position="280"/>
        <end position="292"/>
    </location>
</feature>
<dbReference type="Proteomes" id="UP000014074">
    <property type="component" value="Unassembled WGS sequence"/>
</dbReference>
<dbReference type="HOGENOM" id="CLU_364543_0_0_1"/>
<feature type="region of interest" description="Disordered" evidence="1">
    <location>
        <begin position="264"/>
        <end position="417"/>
    </location>
</feature>
<reference evidence="3" key="1">
    <citation type="journal article" date="2013" name="Genome Announc.">
        <title>Draft genome sequence of the ascomycete Phaeoacremonium aleophilum strain UCR-PA7, a causal agent of the esca disease complex in grapevines.</title>
        <authorList>
            <person name="Blanco-Ulate B."/>
            <person name="Rolshausen P."/>
            <person name="Cantu D."/>
        </authorList>
    </citation>
    <scope>NUCLEOTIDE SEQUENCE [LARGE SCALE GENOMIC DNA]</scope>
    <source>
        <strain evidence="3">UCR-PA7</strain>
    </source>
</reference>
<dbReference type="GeneID" id="19324624"/>
<feature type="compositionally biased region" description="Basic and acidic residues" evidence="1">
    <location>
        <begin position="118"/>
        <end position="131"/>
    </location>
</feature>
<name>R8BLP2_PHAM7</name>
<evidence type="ECO:0000256" key="1">
    <source>
        <dbReference type="SAM" id="MobiDB-lite"/>
    </source>
</evidence>